<evidence type="ECO:0000256" key="3">
    <source>
        <dbReference type="ARBA" id="ARBA00022603"/>
    </source>
</evidence>
<dbReference type="Pfam" id="PF00590">
    <property type="entry name" value="TP_methylase"/>
    <property type="match status" value="1"/>
</dbReference>
<dbReference type="GO" id="GO:0006364">
    <property type="term" value="P:rRNA processing"/>
    <property type="evidence" value="ECO:0007669"/>
    <property type="project" value="UniProtKB-KW"/>
</dbReference>
<keyword evidence="8" id="KW-1185">Reference proteome</keyword>
<proteinExistence type="predicted"/>
<dbReference type="GeneID" id="99718743"/>
<dbReference type="PANTHER" id="PTHR46111">
    <property type="entry name" value="RIBOSOMAL RNA SMALL SUBUNIT METHYLTRANSFERASE I"/>
    <property type="match status" value="1"/>
</dbReference>
<dbReference type="GO" id="GO:0032259">
    <property type="term" value="P:methylation"/>
    <property type="evidence" value="ECO:0007669"/>
    <property type="project" value="UniProtKB-KW"/>
</dbReference>
<dbReference type="SUPFAM" id="SSF53790">
    <property type="entry name" value="Tetrapyrrole methylase"/>
    <property type="match status" value="1"/>
</dbReference>
<keyword evidence="2" id="KW-0698">rRNA processing</keyword>
<dbReference type="PIRSF" id="PIRSF005917">
    <property type="entry name" value="MTase_YraL"/>
    <property type="match status" value="1"/>
</dbReference>
<evidence type="ECO:0000313" key="7">
    <source>
        <dbReference type="EMBL" id="AEB41706.1"/>
    </source>
</evidence>
<dbReference type="Proteomes" id="UP000008305">
    <property type="component" value="Chromosome"/>
</dbReference>
<evidence type="ECO:0000256" key="2">
    <source>
        <dbReference type="ARBA" id="ARBA00022552"/>
    </source>
</evidence>
<keyword evidence="5" id="KW-0949">S-adenosyl-L-methionine</keyword>
<dbReference type="RefSeq" id="WP_013712784.1">
    <property type="nucleotide sequence ID" value="NC_015408.1"/>
</dbReference>
<dbReference type="Gene3D" id="3.40.1010.10">
    <property type="entry name" value="Cobalt-precorrin-4 Transmethylase, Domain 1"/>
    <property type="match status" value="1"/>
</dbReference>
<evidence type="ECO:0000256" key="4">
    <source>
        <dbReference type="ARBA" id="ARBA00022679"/>
    </source>
</evidence>
<dbReference type="AlphaFoldDB" id="A0AA34RDI1"/>
<feature type="domain" description="Tetrapyrrole methylase" evidence="6">
    <location>
        <begin position="79"/>
        <end position="203"/>
    </location>
</feature>
<evidence type="ECO:0000256" key="1">
    <source>
        <dbReference type="ARBA" id="ARBA00022490"/>
    </source>
</evidence>
<evidence type="ECO:0000256" key="5">
    <source>
        <dbReference type="ARBA" id="ARBA00022691"/>
    </source>
</evidence>
<dbReference type="InterPro" id="IPR008189">
    <property type="entry name" value="rRNA_ssu_MeTfrase_I"/>
</dbReference>
<dbReference type="InterPro" id="IPR014777">
    <property type="entry name" value="4pyrrole_Mease_sub1"/>
</dbReference>
<sequence>MTLYLFPNTLGNRKVELLPSVVGEFIQKEISGLIVESDRGGRAFLSLWKIPEVHKFPLAILSKQHYNTKAWDFYLEPILKHKENWGVVSDAGLPCIADPGAGLVHRARTLGIPVRAFSGPCSMTLALMLSGLPAQNFSFLGYLPQSPREREKYLREVVRKGQTFLCIETPYRNVHTLQFLIDSLPSYAQLCIASDLTGEEEFVSTRSISIWGQSEDLNEVKAKITKVPTVFVFFIPQ</sequence>
<gene>
    <name evidence="7" type="ordered locus">G5S_0758</name>
</gene>
<reference evidence="7 8" key="1">
    <citation type="journal article" date="2011" name="J. Bacteriol.">
        <title>Genome sequence of the obligate intracellular animal pathogen Chlamydia pecorum E58.</title>
        <authorList>
            <person name="Mojica S."/>
            <person name="Huot Creasy H."/>
            <person name="Daugherty S."/>
            <person name="Read T.D."/>
            <person name="Kim T."/>
            <person name="Kaltenboeck B."/>
            <person name="Bavoil P."/>
            <person name="Myers G.S."/>
        </authorList>
    </citation>
    <scope>NUCLEOTIDE SEQUENCE [LARGE SCALE GENOMIC DNA]</scope>
    <source>
        <strain evidence="7 8">E58</strain>
    </source>
</reference>
<evidence type="ECO:0000259" key="6">
    <source>
        <dbReference type="Pfam" id="PF00590"/>
    </source>
</evidence>
<dbReference type="GO" id="GO:0008168">
    <property type="term" value="F:methyltransferase activity"/>
    <property type="evidence" value="ECO:0007669"/>
    <property type="project" value="UniProtKB-KW"/>
</dbReference>
<keyword evidence="3" id="KW-0489">Methyltransferase</keyword>
<dbReference type="InterPro" id="IPR014776">
    <property type="entry name" value="4pyrrole_Mease_sub2"/>
</dbReference>
<dbReference type="EMBL" id="CP002608">
    <property type="protein sequence ID" value="AEB41706.1"/>
    <property type="molecule type" value="Genomic_DNA"/>
</dbReference>
<evidence type="ECO:0000313" key="8">
    <source>
        <dbReference type="Proteomes" id="UP000008305"/>
    </source>
</evidence>
<keyword evidence="1" id="KW-0963">Cytoplasm</keyword>
<protein>
    <submittedName>
        <fullName evidence="7">SAM-dependent methytransferase</fullName>
    </submittedName>
</protein>
<dbReference type="Gene3D" id="3.30.950.10">
    <property type="entry name" value="Methyltransferase, Cobalt-precorrin-4 Transmethylase, Domain 2"/>
    <property type="match status" value="1"/>
</dbReference>
<dbReference type="InterPro" id="IPR000878">
    <property type="entry name" value="4pyrrol_Mease"/>
</dbReference>
<organism evidence="7 8">
    <name type="scientific">Chlamydia pecorum (strain ATCC VR-628 / DSM 29919 / E58)</name>
    <name type="common">Chlamydophila pecorum</name>
    <dbReference type="NCBI Taxonomy" id="331635"/>
    <lineage>
        <taxon>Bacteria</taxon>
        <taxon>Pseudomonadati</taxon>
        <taxon>Chlamydiota</taxon>
        <taxon>Chlamydiia</taxon>
        <taxon>Chlamydiales</taxon>
        <taxon>Chlamydiaceae</taxon>
        <taxon>Chlamydia/Chlamydophila group</taxon>
        <taxon>Chlamydia</taxon>
    </lineage>
</organism>
<dbReference type="KEGG" id="cpm:G5S_0758"/>
<name>A0AA34RDI1_CHLPE</name>
<dbReference type="CDD" id="cd11649">
    <property type="entry name" value="RsmI_like"/>
    <property type="match status" value="1"/>
</dbReference>
<keyword evidence="4" id="KW-0808">Transferase</keyword>
<dbReference type="InterPro" id="IPR035996">
    <property type="entry name" value="4pyrrol_Methylase_sf"/>
</dbReference>
<accession>A0AA34RDI1</accession>
<dbReference type="PANTHER" id="PTHR46111:SF2">
    <property type="entry name" value="SAM-DEPENDENT METHYLTRANSFERASE"/>
    <property type="match status" value="1"/>
</dbReference>